<dbReference type="OrthoDB" id="965832at2"/>
<keyword evidence="3" id="KW-1185">Reference proteome</keyword>
<keyword evidence="1" id="KW-1133">Transmembrane helix</keyword>
<dbReference type="RefSeq" id="WP_046375812.1">
    <property type="nucleotide sequence ID" value="NZ_CP010429.1"/>
</dbReference>
<keyword evidence="1" id="KW-0812">Transmembrane</keyword>
<dbReference type="HOGENOM" id="CLU_2620271_0_0_10"/>
<name>A0A0E3V5J6_9BACT</name>
<dbReference type="AlphaFoldDB" id="A0A0E3V5J6"/>
<accession>A0A0E3V5J6</accession>
<dbReference type="PATRIC" id="fig|1379870.5.peg.900"/>
<dbReference type="EMBL" id="CP010429">
    <property type="protein sequence ID" value="AKD54212.1"/>
    <property type="molecule type" value="Genomic_DNA"/>
</dbReference>
<evidence type="ECO:0000313" key="3">
    <source>
        <dbReference type="Proteomes" id="UP000033054"/>
    </source>
</evidence>
<sequence length="78" mass="9150">MEKRNVCRTATILCALFALAISVRVDMITWQWQEDKPMGAALGMLSIIFASQWVHYQKRIDSTKAQSRFPDWLRRLLH</sequence>
<feature type="transmembrane region" description="Helical" evidence="1">
    <location>
        <begin position="38"/>
        <end position="56"/>
    </location>
</feature>
<evidence type="ECO:0000256" key="1">
    <source>
        <dbReference type="SAM" id="Phobius"/>
    </source>
</evidence>
<evidence type="ECO:0000313" key="2">
    <source>
        <dbReference type="EMBL" id="AKD54212.1"/>
    </source>
</evidence>
<dbReference type="Proteomes" id="UP000033054">
    <property type="component" value="Chromosome"/>
</dbReference>
<proteinExistence type="predicted"/>
<gene>
    <name evidence="2" type="ORF">SD10_04130</name>
</gene>
<reference evidence="2 3" key="1">
    <citation type="journal article" date="2014" name="Curr. Microbiol.">
        <title>Spirosoma radiotolerans sp. nov., a gamma-radiation-resistant bacterium isolated from gamma ray-irradiated soil.</title>
        <authorList>
            <person name="Lee J.J."/>
            <person name="Srinivasan S."/>
            <person name="Lim S."/>
            <person name="Joe M."/>
            <person name="Im S."/>
            <person name="Bae S.I."/>
            <person name="Park K.R."/>
            <person name="Han J.H."/>
            <person name="Park S.H."/>
            <person name="Joo B.M."/>
            <person name="Park S.J."/>
            <person name="Kim M.K."/>
        </authorList>
    </citation>
    <scope>NUCLEOTIDE SEQUENCE [LARGE SCALE GENOMIC DNA]</scope>
    <source>
        <strain evidence="2 3">DG5A</strain>
    </source>
</reference>
<dbReference type="KEGG" id="srd:SD10_04130"/>
<organism evidence="2 3">
    <name type="scientific">Spirosoma radiotolerans</name>
    <dbReference type="NCBI Taxonomy" id="1379870"/>
    <lineage>
        <taxon>Bacteria</taxon>
        <taxon>Pseudomonadati</taxon>
        <taxon>Bacteroidota</taxon>
        <taxon>Cytophagia</taxon>
        <taxon>Cytophagales</taxon>
        <taxon>Cytophagaceae</taxon>
        <taxon>Spirosoma</taxon>
    </lineage>
</organism>
<protein>
    <submittedName>
        <fullName evidence="2">Uncharacterized protein</fullName>
    </submittedName>
</protein>
<keyword evidence="1" id="KW-0472">Membrane</keyword>